<reference evidence="7 8" key="1">
    <citation type="submission" date="2018-08" db="EMBL/GenBank/DDBJ databases">
        <title>A genome reference for cultivated species of the human gut microbiota.</title>
        <authorList>
            <person name="Zou Y."/>
            <person name="Xue W."/>
            <person name="Luo G."/>
        </authorList>
    </citation>
    <scope>NUCLEOTIDE SEQUENCE [LARGE SCALE GENOMIC DNA]</scope>
    <source>
        <strain evidence="7 8">AF19-21</strain>
    </source>
</reference>
<dbReference type="InterPro" id="IPR035906">
    <property type="entry name" value="MetI-like_sf"/>
</dbReference>
<feature type="transmembrane region" description="Helical" evidence="5">
    <location>
        <begin position="537"/>
        <end position="557"/>
    </location>
</feature>
<feature type="transmembrane region" description="Helical" evidence="5">
    <location>
        <begin position="431"/>
        <end position="451"/>
    </location>
</feature>
<feature type="transmembrane region" description="Helical" evidence="5">
    <location>
        <begin position="21"/>
        <end position="42"/>
    </location>
</feature>
<feature type="transmembrane region" description="Helical" evidence="5">
    <location>
        <begin position="387"/>
        <end position="411"/>
    </location>
</feature>
<dbReference type="GO" id="GO:0055085">
    <property type="term" value="P:transmembrane transport"/>
    <property type="evidence" value="ECO:0007669"/>
    <property type="project" value="InterPro"/>
</dbReference>
<evidence type="ECO:0000256" key="1">
    <source>
        <dbReference type="ARBA" id="ARBA00004141"/>
    </source>
</evidence>
<dbReference type="GeneID" id="93333130"/>
<sequence length="571" mass="63224">MNRIKTFVRRGEKEDIVRGAAIYLVMIFLVLFLVLPLCTLFLKAFQDKSGAFAGLSQFAKYFQSKSMVYSISHTFFIAVVSTFISVTLAFFFAYSLARKNVPWKGFFRYVGMIPIFAPTMLLGIALIYLFGNKGIFTALGWQVPLYGRVGIIIAESIYCFPVATTILTVAFSAADNRLYEAAETMGTSAVRKMFTITIPNVKYGLISAIFVAFTYSFTDFGAPSVVGGNYNVLATDVYKQVVGQQNFNMGAVVGIILLFPAVLSFAVDRITNKKQNAAISAKSIPYQIKPHRPSDMAATIFCFLITLAMLLFFAVALFASLIKFWPYNLTFTLSNYDLGRISSGSGITAFKNSIIIALISAFLGTFITFLGAYLIEKNQKFKASRRFTYMLSITPMAIPGTVVGLSFIMFFNAPDFKIPFTDGYVLQNPFHFLYGTIWIIVLANMIHFYSVPFSTATTALKRLDKEFETVSESLAVPFYKTLRRVTLPLCTPAICEMWVYFFVNSLVTVSAVVFLFTPTAPIAAVAIVSLEGAGQTAPAVAMCMLLLFINLIVRALYEAGRHRGQKTGLSS</sequence>
<feature type="domain" description="ABC transmembrane type-1" evidence="6">
    <location>
        <begin position="71"/>
        <end position="268"/>
    </location>
</feature>
<organism evidence="7 8">
    <name type="scientific">Hungatella hathewayi</name>
    <dbReference type="NCBI Taxonomy" id="154046"/>
    <lineage>
        <taxon>Bacteria</taxon>
        <taxon>Bacillati</taxon>
        <taxon>Bacillota</taxon>
        <taxon>Clostridia</taxon>
        <taxon>Lachnospirales</taxon>
        <taxon>Lachnospiraceae</taxon>
        <taxon>Hungatella</taxon>
    </lineage>
</organism>
<dbReference type="GO" id="GO:0005886">
    <property type="term" value="C:plasma membrane"/>
    <property type="evidence" value="ECO:0007669"/>
    <property type="project" value="UniProtKB-SubCell"/>
</dbReference>
<comment type="caution">
    <text evidence="7">The sequence shown here is derived from an EMBL/GenBank/DDBJ whole genome shotgun (WGS) entry which is preliminary data.</text>
</comment>
<feature type="transmembrane region" description="Helical" evidence="5">
    <location>
        <begin position="497"/>
        <end position="517"/>
    </location>
</feature>
<keyword evidence="4 5" id="KW-0472">Membrane</keyword>
<comment type="similarity">
    <text evidence="5">Belongs to the binding-protein-dependent transport system permease family.</text>
</comment>
<evidence type="ECO:0000256" key="5">
    <source>
        <dbReference type="RuleBase" id="RU363032"/>
    </source>
</evidence>
<dbReference type="EMBL" id="QVIA01000006">
    <property type="protein sequence ID" value="RGC33325.1"/>
    <property type="molecule type" value="Genomic_DNA"/>
</dbReference>
<dbReference type="SUPFAM" id="SSF161098">
    <property type="entry name" value="MetI-like"/>
    <property type="match status" value="2"/>
</dbReference>
<feature type="transmembrane region" description="Helical" evidence="5">
    <location>
        <begin position="109"/>
        <end position="131"/>
    </location>
</feature>
<proteinExistence type="inferred from homology"/>
<dbReference type="AlphaFoldDB" id="A0A3E2WZQ1"/>
<dbReference type="PANTHER" id="PTHR43496">
    <property type="entry name" value="PROTEIN LPLB"/>
    <property type="match status" value="1"/>
</dbReference>
<name>A0A3E2WZQ1_9FIRM</name>
<keyword evidence="3 5" id="KW-1133">Transmembrane helix</keyword>
<feature type="transmembrane region" description="Helical" evidence="5">
    <location>
        <begin position="247"/>
        <end position="267"/>
    </location>
</feature>
<dbReference type="Gene3D" id="1.10.3720.10">
    <property type="entry name" value="MetI-like"/>
    <property type="match status" value="2"/>
</dbReference>
<comment type="subcellular location">
    <subcellularLocation>
        <location evidence="5">Cell membrane</location>
        <topology evidence="5">Multi-pass membrane protein</topology>
    </subcellularLocation>
    <subcellularLocation>
        <location evidence="1">Membrane</location>
        <topology evidence="1">Multi-pass membrane protein</topology>
    </subcellularLocation>
</comment>
<keyword evidence="2 5" id="KW-0812">Transmembrane</keyword>
<feature type="transmembrane region" description="Helical" evidence="5">
    <location>
        <begin position="354"/>
        <end position="375"/>
    </location>
</feature>
<dbReference type="PANTHER" id="PTHR43496:SF1">
    <property type="entry name" value="POLYGALACTURONAN_RHAMNOGALACTURONAN TRANSPORT SYSTEM PERMEASE PROTEIN YTEP"/>
    <property type="match status" value="1"/>
</dbReference>
<evidence type="ECO:0000259" key="6">
    <source>
        <dbReference type="PROSITE" id="PS50928"/>
    </source>
</evidence>
<dbReference type="InterPro" id="IPR000515">
    <property type="entry name" value="MetI-like"/>
</dbReference>
<keyword evidence="5" id="KW-0813">Transport</keyword>
<evidence type="ECO:0000256" key="4">
    <source>
        <dbReference type="ARBA" id="ARBA00023136"/>
    </source>
</evidence>
<dbReference type="Proteomes" id="UP000261111">
    <property type="component" value="Unassembled WGS sequence"/>
</dbReference>
<dbReference type="NCBIfam" id="TIGR03262">
    <property type="entry name" value="PhnU2"/>
    <property type="match status" value="1"/>
</dbReference>
<feature type="transmembrane region" description="Helical" evidence="5">
    <location>
        <begin position="297"/>
        <end position="322"/>
    </location>
</feature>
<evidence type="ECO:0000313" key="8">
    <source>
        <dbReference type="Proteomes" id="UP000261111"/>
    </source>
</evidence>
<feature type="transmembrane region" description="Helical" evidence="5">
    <location>
        <begin position="75"/>
        <end position="97"/>
    </location>
</feature>
<dbReference type="Pfam" id="PF00528">
    <property type="entry name" value="BPD_transp_1"/>
    <property type="match status" value="2"/>
</dbReference>
<feature type="domain" description="ABC transmembrane type-1" evidence="6">
    <location>
        <begin position="350"/>
        <end position="557"/>
    </location>
</feature>
<evidence type="ECO:0000256" key="3">
    <source>
        <dbReference type="ARBA" id="ARBA00022989"/>
    </source>
</evidence>
<evidence type="ECO:0000313" key="7">
    <source>
        <dbReference type="EMBL" id="RGC33325.1"/>
    </source>
</evidence>
<dbReference type="CDD" id="cd06261">
    <property type="entry name" value="TM_PBP2"/>
    <property type="match status" value="2"/>
</dbReference>
<dbReference type="InterPro" id="IPR017664">
    <property type="entry name" value="AminoethylPonate_ABC_perm-1"/>
</dbReference>
<dbReference type="RefSeq" id="WP_117440751.1">
    <property type="nucleotide sequence ID" value="NZ_QVIA01000006.1"/>
</dbReference>
<feature type="transmembrane region" description="Helical" evidence="5">
    <location>
        <begin position="151"/>
        <end position="173"/>
    </location>
</feature>
<gene>
    <name evidence="7" type="ORF">DWX41_06900</name>
</gene>
<dbReference type="PROSITE" id="PS50928">
    <property type="entry name" value="ABC_TM1"/>
    <property type="match status" value="2"/>
</dbReference>
<accession>A0A3E2WZQ1</accession>
<evidence type="ECO:0000256" key="2">
    <source>
        <dbReference type="ARBA" id="ARBA00022692"/>
    </source>
</evidence>
<protein>
    <submittedName>
        <fullName evidence="7">Putative 2-aminoethylphosphonate ABC transporter permease subunit</fullName>
    </submittedName>
</protein>
<feature type="transmembrane region" description="Helical" evidence="5">
    <location>
        <begin position="194"/>
        <end position="217"/>
    </location>
</feature>